<evidence type="ECO:0000313" key="1">
    <source>
        <dbReference type="EMBL" id="MBD2772556.1"/>
    </source>
</evidence>
<organism evidence="1 2">
    <name type="scientific">Iningainema tapete BLCC-T55</name>
    <dbReference type="NCBI Taxonomy" id="2748662"/>
    <lineage>
        <taxon>Bacteria</taxon>
        <taxon>Bacillati</taxon>
        <taxon>Cyanobacteriota</taxon>
        <taxon>Cyanophyceae</taxon>
        <taxon>Nostocales</taxon>
        <taxon>Scytonemataceae</taxon>
        <taxon>Iningainema tapete</taxon>
    </lineage>
</organism>
<reference evidence="1" key="1">
    <citation type="submission" date="2020-09" db="EMBL/GenBank/DDBJ databases">
        <title>Iningainema tapete sp. nov. (Scytonemataceae, Cyanobacteria) from greenhouses in central Florida (USA) produces two types of nodularin with biosynthetic potential for microcystin-LR and anabaenopeptins.</title>
        <authorList>
            <person name="Berthold D.E."/>
            <person name="Lefler F.W."/>
            <person name="Huang I.-S."/>
            <person name="Abdulla H."/>
            <person name="Zimba P.V."/>
            <person name="Laughinghouse H.D. IV."/>
        </authorList>
    </citation>
    <scope>NUCLEOTIDE SEQUENCE</scope>
    <source>
        <strain evidence="1">BLCCT55</strain>
    </source>
</reference>
<dbReference type="AlphaFoldDB" id="A0A8J6XHV5"/>
<gene>
    <name evidence="1" type="ORF">ICL16_10830</name>
</gene>
<name>A0A8J6XHV5_9CYAN</name>
<dbReference type="EMBL" id="JACXAE010000040">
    <property type="protein sequence ID" value="MBD2772556.1"/>
    <property type="molecule type" value="Genomic_DNA"/>
</dbReference>
<dbReference type="Pfam" id="PF14460">
    <property type="entry name" value="Prok-E2_D"/>
    <property type="match status" value="1"/>
</dbReference>
<accession>A0A8J6XHV5</accession>
<dbReference type="InterPro" id="IPR032787">
    <property type="entry name" value="Prok-E2_D"/>
</dbReference>
<sequence>MEHIITAEIIRELLQDPPRSLSAIKAELLILDGTYILHYRSGQESHYKCLSPTALRIAFSNEPIDSGWIGEGVVRTCTGNSGEWVVKFIPPQRTLLDCDELGQVQIPMPAMVFVGKSFTYWLWATKTKIFDPDASLFHAPLPNVYTPWGKVCWGKNQPPSASAQSINQAWNLFVSSPFNSHLSNGKSKHHTNDVRGQLLTLHQQKNCTYPLKDLVPLDQKATIATLVSEIADGSVS</sequence>
<protein>
    <submittedName>
        <fullName evidence="1">Uncharacterized protein</fullName>
    </submittedName>
</protein>
<comment type="caution">
    <text evidence="1">The sequence shown here is derived from an EMBL/GenBank/DDBJ whole genome shotgun (WGS) entry which is preliminary data.</text>
</comment>
<dbReference type="Proteomes" id="UP000629098">
    <property type="component" value="Unassembled WGS sequence"/>
</dbReference>
<evidence type="ECO:0000313" key="2">
    <source>
        <dbReference type="Proteomes" id="UP000629098"/>
    </source>
</evidence>
<proteinExistence type="predicted"/>
<keyword evidence="2" id="KW-1185">Reference proteome</keyword>
<dbReference type="RefSeq" id="WP_190827255.1">
    <property type="nucleotide sequence ID" value="NZ_CAWPPI010000040.1"/>
</dbReference>